<dbReference type="InterPro" id="IPR027417">
    <property type="entry name" value="P-loop_NTPase"/>
</dbReference>
<sequence>MAIIYRLSLASVLQPIDPPDIGLILKERTRMTSQYPFSDDDVQKAFDQLSVTLFDVQRDFDPDDHQLPSPKILIVAGAQGSGKTFLLEKTLLPSGSYENYVRLYLPAFRELHPSYAQMQAQGVLHVYEHTEKFIWALGEKVFAYAFANKYNIIMESALDNIEFARFPPAATAAGYRFEVHMIACQKELSHWATLDRVVKSIETSELERVVSLTQIEEAQFNAKAILDAFENACTQVPGSEITLYQRDLPTNMERQVLCHSTCDSYAELTPQADFKGQPFAQVPQLGVKFGILRNAQANSPCAYLQYAQVVHAGLISEEVRQKMVQKCCATLAKAHPLMPAIPAEVFRALSMYVLKYVHP</sequence>
<dbReference type="Gene3D" id="3.40.50.300">
    <property type="entry name" value="P-loop containing nucleotide triphosphate hydrolases"/>
    <property type="match status" value="1"/>
</dbReference>
<gene>
    <name evidence="4" type="ORF">PS631_03798</name>
</gene>
<keyword evidence="2" id="KW-0067">ATP-binding</keyword>
<protein>
    <recommendedName>
        <fullName evidence="3">Zeta toxin domain-containing protein</fullName>
    </recommendedName>
</protein>
<evidence type="ECO:0000313" key="4">
    <source>
        <dbReference type="EMBL" id="VVN09704.1"/>
    </source>
</evidence>
<evidence type="ECO:0000259" key="3">
    <source>
        <dbReference type="Pfam" id="PF06414"/>
    </source>
</evidence>
<evidence type="ECO:0000256" key="1">
    <source>
        <dbReference type="ARBA" id="ARBA00022741"/>
    </source>
</evidence>
<dbReference type="InterPro" id="IPR010488">
    <property type="entry name" value="Zeta_toxin_domain"/>
</dbReference>
<dbReference type="GO" id="GO:0016301">
    <property type="term" value="F:kinase activity"/>
    <property type="evidence" value="ECO:0007669"/>
    <property type="project" value="InterPro"/>
</dbReference>
<reference evidence="4 5" key="1">
    <citation type="submission" date="2019-09" db="EMBL/GenBank/DDBJ databases">
        <authorList>
            <person name="Chandra G."/>
            <person name="Truman W A."/>
        </authorList>
    </citation>
    <scope>NUCLEOTIDE SEQUENCE [LARGE SCALE GENOMIC DNA]</scope>
    <source>
        <strain evidence="4">PS631</strain>
    </source>
</reference>
<evidence type="ECO:0000313" key="5">
    <source>
        <dbReference type="Proteomes" id="UP000399692"/>
    </source>
</evidence>
<evidence type="ECO:0000256" key="2">
    <source>
        <dbReference type="ARBA" id="ARBA00022840"/>
    </source>
</evidence>
<dbReference type="Pfam" id="PF06414">
    <property type="entry name" value="Zeta_toxin"/>
    <property type="match status" value="1"/>
</dbReference>
<dbReference type="EMBL" id="CABVHF010000015">
    <property type="protein sequence ID" value="VVN09704.1"/>
    <property type="molecule type" value="Genomic_DNA"/>
</dbReference>
<dbReference type="Proteomes" id="UP000399692">
    <property type="component" value="Unassembled WGS sequence"/>
</dbReference>
<organism evidence="4 5">
    <name type="scientific">Pseudomonas fluorescens</name>
    <dbReference type="NCBI Taxonomy" id="294"/>
    <lineage>
        <taxon>Bacteria</taxon>
        <taxon>Pseudomonadati</taxon>
        <taxon>Pseudomonadota</taxon>
        <taxon>Gammaproteobacteria</taxon>
        <taxon>Pseudomonadales</taxon>
        <taxon>Pseudomonadaceae</taxon>
        <taxon>Pseudomonas</taxon>
    </lineage>
</organism>
<dbReference type="SUPFAM" id="SSF52540">
    <property type="entry name" value="P-loop containing nucleoside triphosphate hydrolases"/>
    <property type="match status" value="1"/>
</dbReference>
<dbReference type="GO" id="GO:0005524">
    <property type="term" value="F:ATP binding"/>
    <property type="evidence" value="ECO:0007669"/>
    <property type="project" value="UniProtKB-KW"/>
</dbReference>
<name>A0A5E6V3B1_PSEFL</name>
<proteinExistence type="predicted"/>
<feature type="domain" description="Zeta toxin" evidence="3">
    <location>
        <begin position="66"/>
        <end position="236"/>
    </location>
</feature>
<keyword evidence="1" id="KW-0547">Nucleotide-binding</keyword>
<accession>A0A5E6V3B1</accession>
<dbReference type="AlphaFoldDB" id="A0A5E6V3B1"/>